<sequence length="318" mass="36383">MKISFVTTVFNEEKTINKLLDSIKKQTVYPDEVIIVDGGSTDNTLSVISNFQFPISNKNVKIINKEGNRSVGRNEAIRNSKGEVIAVSDAGCVLDRSWIKNIKKPFENKGVDIVGGFYKPITTSIFEKCLATYTCTMPDRVNPKTFLPSSRSVAFRKEVWQKVRGYPEELDTCEDLVFDKKLKNAGLKFAFAKSAIVYWPQRKNIFQAFGQFFNYATGDGRAFYIRPQTPVLFIRYLFGFILIAVYILTKSNVLLSIIYYLLSVYIAWSIYKNYKYVKHLAAFIYLPLLQLTSDIAVIFGTFLGLIQRLYSLNERSEK</sequence>
<keyword evidence="3" id="KW-0808">Transferase</keyword>
<dbReference type="Pfam" id="PF00535">
    <property type="entry name" value="Glycos_transf_2"/>
    <property type="match status" value="1"/>
</dbReference>
<evidence type="ECO:0000259" key="5">
    <source>
        <dbReference type="Pfam" id="PF00535"/>
    </source>
</evidence>
<comment type="caution">
    <text evidence="6">The sequence shown here is derived from an EMBL/GenBank/DDBJ whole genome shotgun (WGS) entry which is preliminary data.</text>
</comment>
<dbReference type="Proteomes" id="UP000179264">
    <property type="component" value="Unassembled WGS sequence"/>
</dbReference>
<accession>A0A1G2T916</accession>
<comment type="similarity">
    <text evidence="1">Belongs to the glycosyltransferase 2 family.</text>
</comment>
<dbReference type="EMBL" id="MHVL01000011">
    <property type="protein sequence ID" value="OHA93777.1"/>
    <property type="molecule type" value="Genomic_DNA"/>
</dbReference>
<dbReference type="AlphaFoldDB" id="A0A1G2T916"/>
<dbReference type="GO" id="GO:0016757">
    <property type="term" value="F:glycosyltransferase activity"/>
    <property type="evidence" value="ECO:0007669"/>
    <property type="project" value="UniProtKB-KW"/>
</dbReference>
<keyword evidence="2" id="KW-0328">Glycosyltransferase</keyword>
<name>A0A1G2T916_9BACT</name>
<keyword evidence="4" id="KW-1133">Transmembrane helix</keyword>
<gene>
    <name evidence="6" type="ORF">A2W58_01475</name>
</gene>
<evidence type="ECO:0000256" key="4">
    <source>
        <dbReference type="SAM" id="Phobius"/>
    </source>
</evidence>
<keyword evidence="4" id="KW-0812">Transmembrane</keyword>
<feature type="transmembrane region" description="Helical" evidence="4">
    <location>
        <begin position="231"/>
        <end position="248"/>
    </location>
</feature>
<feature type="transmembrane region" description="Helical" evidence="4">
    <location>
        <begin position="283"/>
        <end position="306"/>
    </location>
</feature>
<evidence type="ECO:0000256" key="2">
    <source>
        <dbReference type="ARBA" id="ARBA00022676"/>
    </source>
</evidence>
<feature type="domain" description="Glycosyltransferase 2-like" evidence="5">
    <location>
        <begin position="4"/>
        <end position="125"/>
    </location>
</feature>
<reference evidence="6 7" key="1">
    <citation type="journal article" date="2016" name="Nat. Commun.">
        <title>Thousands of microbial genomes shed light on interconnected biogeochemical processes in an aquifer system.</title>
        <authorList>
            <person name="Anantharaman K."/>
            <person name="Brown C.T."/>
            <person name="Hug L.A."/>
            <person name="Sharon I."/>
            <person name="Castelle C.J."/>
            <person name="Probst A.J."/>
            <person name="Thomas B.C."/>
            <person name="Singh A."/>
            <person name="Wilkins M.J."/>
            <person name="Karaoz U."/>
            <person name="Brodie E.L."/>
            <person name="Williams K.H."/>
            <person name="Hubbard S.S."/>
            <person name="Banfield J.F."/>
        </authorList>
    </citation>
    <scope>NUCLEOTIDE SEQUENCE [LARGE SCALE GENOMIC DNA]</scope>
</reference>
<feature type="transmembrane region" description="Helical" evidence="4">
    <location>
        <begin position="254"/>
        <end position="271"/>
    </location>
</feature>
<evidence type="ECO:0000313" key="7">
    <source>
        <dbReference type="Proteomes" id="UP000179264"/>
    </source>
</evidence>
<organism evidence="6 7">
    <name type="scientific">Candidatus Zambryskibacteria bacterium RIFCSPHIGHO2_02_38_10.5</name>
    <dbReference type="NCBI Taxonomy" id="1802742"/>
    <lineage>
        <taxon>Bacteria</taxon>
        <taxon>Candidatus Zambryskiibacteriota</taxon>
    </lineage>
</organism>
<keyword evidence="4" id="KW-0472">Membrane</keyword>
<dbReference type="SUPFAM" id="SSF53448">
    <property type="entry name" value="Nucleotide-diphospho-sugar transferases"/>
    <property type="match status" value="1"/>
</dbReference>
<evidence type="ECO:0000313" key="6">
    <source>
        <dbReference type="EMBL" id="OHA93777.1"/>
    </source>
</evidence>
<evidence type="ECO:0000256" key="1">
    <source>
        <dbReference type="ARBA" id="ARBA00006739"/>
    </source>
</evidence>
<protein>
    <recommendedName>
        <fullName evidence="5">Glycosyltransferase 2-like domain-containing protein</fullName>
    </recommendedName>
</protein>
<dbReference type="Gene3D" id="3.90.550.10">
    <property type="entry name" value="Spore Coat Polysaccharide Biosynthesis Protein SpsA, Chain A"/>
    <property type="match status" value="1"/>
</dbReference>
<proteinExistence type="inferred from homology"/>
<dbReference type="PANTHER" id="PTHR43630">
    <property type="entry name" value="POLY-BETA-1,6-N-ACETYL-D-GLUCOSAMINE SYNTHASE"/>
    <property type="match status" value="1"/>
</dbReference>
<dbReference type="InterPro" id="IPR029044">
    <property type="entry name" value="Nucleotide-diphossugar_trans"/>
</dbReference>
<dbReference type="PANTHER" id="PTHR43630:SF1">
    <property type="entry name" value="POLY-BETA-1,6-N-ACETYL-D-GLUCOSAMINE SYNTHASE"/>
    <property type="match status" value="1"/>
</dbReference>
<evidence type="ECO:0000256" key="3">
    <source>
        <dbReference type="ARBA" id="ARBA00022679"/>
    </source>
</evidence>
<dbReference type="InterPro" id="IPR001173">
    <property type="entry name" value="Glyco_trans_2-like"/>
</dbReference>